<evidence type="ECO:0000313" key="2">
    <source>
        <dbReference type="EMBL" id="WOL10217.1"/>
    </source>
</evidence>
<sequence>MLSYSDFRNQNNPCILILSIKHDASDILCIDINERGNNSAPYSIDAPEHGVTLNNEKEELDGIVASSTTNVEHGQMCPDEHEDGALIRNDTYDGMEVDVISEDEDSSSMMTGTYSSPSNTAEDEGRFECPEMEDYCAATRDAVIIMRNYPFFSPTNHFQ</sequence>
<proteinExistence type="predicted"/>
<dbReference type="EMBL" id="CP136895">
    <property type="protein sequence ID" value="WOL10217.1"/>
    <property type="molecule type" value="Genomic_DNA"/>
</dbReference>
<protein>
    <submittedName>
        <fullName evidence="2">Uncharacterized protein</fullName>
    </submittedName>
</protein>
<accession>A0AAQ3KQF6</accession>
<feature type="compositionally biased region" description="Polar residues" evidence="1">
    <location>
        <begin position="111"/>
        <end position="120"/>
    </location>
</feature>
<name>A0AAQ3KQF6_9LILI</name>
<evidence type="ECO:0000313" key="3">
    <source>
        <dbReference type="Proteomes" id="UP001327560"/>
    </source>
</evidence>
<dbReference type="Proteomes" id="UP001327560">
    <property type="component" value="Chromosome 6"/>
</dbReference>
<keyword evidence="3" id="KW-1185">Reference proteome</keyword>
<evidence type="ECO:0000256" key="1">
    <source>
        <dbReference type="SAM" id="MobiDB-lite"/>
    </source>
</evidence>
<reference evidence="2 3" key="1">
    <citation type="submission" date="2023-10" db="EMBL/GenBank/DDBJ databases">
        <title>Chromosome-scale genome assembly provides insights into flower coloration mechanisms of Canna indica.</title>
        <authorList>
            <person name="Li C."/>
        </authorList>
    </citation>
    <scope>NUCLEOTIDE SEQUENCE [LARGE SCALE GENOMIC DNA]</scope>
    <source>
        <tissue evidence="2">Flower</tissue>
    </source>
</reference>
<feature type="region of interest" description="Disordered" evidence="1">
    <location>
        <begin position="105"/>
        <end position="125"/>
    </location>
</feature>
<organism evidence="2 3">
    <name type="scientific">Canna indica</name>
    <name type="common">Indian-shot</name>
    <dbReference type="NCBI Taxonomy" id="4628"/>
    <lineage>
        <taxon>Eukaryota</taxon>
        <taxon>Viridiplantae</taxon>
        <taxon>Streptophyta</taxon>
        <taxon>Embryophyta</taxon>
        <taxon>Tracheophyta</taxon>
        <taxon>Spermatophyta</taxon>
        <taxon>Magnoliopsida</taxon>
        <taxon>Liliopsida</taxon>
        <taxon>Zingiberales</taxon>
        <taxon>Cannaceae</taxon>
        <taxon>Canna</taxon>
    </lineage>
</organism>
<dbReference type="AlphaFoldDB" id="A0AAQ3KQF6"/>
<gene>
    <name evidence="2" type="ORF">Cni_G18971</name>
</gene>